<proteinExistence type="predicted"/>
<name>A0A1G9JLQ0_9ACTN</name>
<evidence type="ECO:0000313" key="4">
    <source>
        <dbReference type="Proteomes" id="UP000199475"/>
    </source>
</evidence>
<evidence type="ECO:0000256" key="2">
    <source>
        <dbReference type="SAM" id="Phobius"/>
    </source>
</evidence>
<dbReference type="Proteomes" id="UP000199475">
    <property type="component" value="Unassembled WGS sequence"/>
</dbReference>
<keyword evidence="2" id="KW-0472">Membrane</keyword>
<gene>
    <name evidence="3" type="ORF">SAMN04488242_1327</name>
</gene>
<evidence type="ECO:0000256" key="1">
    <source>
        <dbReference type="SAM" id="MobiDB-lite"/>
    </source>
</evidence>
<dbReference type="STRING" id="686624.SAMN04488242_1327"/>
<evidence type="ECO:0008006" key="5">
    <source>
        <dbReference type="Google" id="ProtNLM"/>
    </source>
</evidence>
<dbReference type="RefSeq" id="WP_093250165.1">
    <property type="nucleotide sequence ID" value="NZ_FNGP01000002.1"/>
</dbReference>
<dbReference type="AlphaFoldDB" id="A0A1G9JLQ0"/>
<feature type="region of interest" description="Disordered" evidence="1">
    <location>
        <begin position="1"/>
        <end position="188"/>
    </location>
</feature>
<organism evidence="3 4">
    <name type="scientific">Tessaracoccus oleiagri</name>
    <dbReference type="NCBI Taxonomy" id="686624"/>
    <lineage>
        <taxon>Bacteria</taxon>
        <taxon>Bacillati</taxon>
        <taxon>Actinomycetota</taxon>
        <taxon>Actinomycetes</taxon>
        <taxon>Propionibacteriales</taxon>
        <taxon>Propionibacteriaceae</taxon>
        <taxon>Tessaracoccus</taxon>
    </lineage>
</organism>
<feature type="compositionally biased region" description="Low complexity" evidence="1">
    <location>
        <begin position="162"/>
        <end position="187"/>
    </location>
</feature>
<sequence length="607" mass="63436">MSDDAVRPRRAFGSDDSAHDSEPTPGHSPIDATEAAEATSPFARPGSGGARRSADEPDDGEPSGEGAARGPDFDPTERFDMPRRFARPSETLIPAPVLPGRAEGFYDGPGPRPRRSALSSNTPPEPPPAAPPGQEPLWPASPQGEAREADATKPEPSPVEPSPAAAGPGDGSPGSPVSPTTPPVAAGDRGSWWTAHARSFVIAGLGVALMAVGAGVVGYYSAPTSEPSVSASPSPGVSQSTMPRVTQADLLTEADAKALDANATWAITNTTTSVEEHTARAACFSTEVSSTERLSSLQRTLGSTQDNQLAVLHQLDAYPTEEAAKEAMTARRAIIADCSEVPSRIMSSDNVAGLADEAYQVTVLYENQQPQYHNLLLTRVGNILSMTDAFSNGQAVPTTSVVEAVKRSTDSLRSSVGQGLAGAVEVTAGVVPPADPVGWLIPADLPRMRAGVGRWTAQQPAALTSRGNGCENLTLATAAGPTERLQNTYLMTQDDQRPDQFGLDEMVFTLADDATAGLFAKTIADNIASCGDRVLGTEVSAIDAGNGIRAYNLRRETGNGAIAYQVALVPQGNKVAYLMATVTDGYRFTDANLAWVAQRARVRLTQS</sequence>
<evidence type="ECO:0000313" key="3">
    <source>
        <dbReference type="EMBL" id="SDL38232.1"/>
    </source>
</evidence>
<dbReference type="OrthoDB" id="3722962at2"/>
<keyword evidence="4" id="KW-1185">Reference proteome</keyword>
<protein>
    <recommendedName>
        <fullName evidence="5">PknH-like extracellular domain-containing protein</fullName>
    </recommendedName>
</protein>
<keyword evidence="2" id="KW-1133">Transmembrane helix</keyword>
<feature type="compositionally biased region" description="Basic and acidic residues" evidence="1">
    <location>
        <begin position="71"/>
        <end position="83"/>
    </location>
</feature>
<accession>A0A1G9JLQ0</accession>
<feature type="compositionally biased region" description="Pro residues" evidence="1">
    <location>
        <begin position="123"/>
        <end position="134"/>
    </location>
</feature>
<keyword evidence="2" id="KW-0812">Transmembrane</keyword>
<feature type="transmembrane region" description="Helical" evidence="2">
    <location>
        <begin position="199"/>
        <end position="220"/>
    </location>
</feature>
<feature type="compositionally biased region" description="Basic and acidic residues" evidence="1">
    <location>
        <begin position="1"/>
        <end position="22"/>
    </location>
</feature>
<reference evidence="3 4" key="1">
    <citation type="submission" date="2016-10" db="EMBL/GenBank/DDBJ databases">
        <authorList>
            <person name="de Groot N.N."/>
        </authorList>
    </citation>
    <scope>NUCLEOTIDE SEQUENCE [LARGE SCALE GENOMIC DNA]</scope>
    <source>
        <strain evidence="3 4">CGMCC 1.9159</strain>
    </source>
</reference>
<dbReference type="EMBL" id="FNGP01000002">
    <property type="protein sequence ID" value="SDL38232.1"/>
    <property type="molecule type" value="Genomic_DNA"/>
</dbReference>